<feature type="transmembrane region" description="Helical" evidence="1">
    <location>
        <begin position="6"/>
        <end position="25"/>
    </location>
</feature>
<feature type="transmembrane region" description="Helical" evidence="1">
    <location>
        <begin position="393"/>
        <end position="413"/>
    </location>
</feature>
<feature type="transmembrane region" description="Helical" evidence="1">
    <location>
        <begin position="32"/>
        <end position="57"/>
    </location>
</feature>
<evidence type="ECO:0000256" key="1">
    <source>
        <dbReference type="SAM" id="Phobius"/>
    </source>
</evidence>
<feature type="transmembrane region" description="Helical" evidence="1">
    <location>
        <begin position="194"/>
        <end position="216"/>
    </location>
</feature>
<feature type="transmembrane region" description="Helical" evidence="1">
    <location>
        <begin position="419"/>
        <end position="437"/>
    </location>
</feature>
<evidence type="ECO:0000313" key="3">
    <source>
        <dbReference type="Proteomes" id="UP000294744"/>
    </source>
</evidence>
<dbReference type="OrthoDB" id="5141811at2"/>
<accession>A0A4R4UA89</accession>
<feature type="transmembrane region" description="Helical" evidence="1">
    <location>
        <begin position="328"/>
        <end position="348"/>
    </location>
</feature>
<comment type="caution">
    <text evidence="2">The sequence shown here is derived from an EMBL/GenBank/DDBJ whole genome shotgun (WGS) entry which is preliminary data.</text>
</comment>
<keyword evidence="1" id="KW-1133">Transmembrane helix</keyword>
<feature type="transmembrane region" description="Helical" evidence="1">
    <location>
        <begin position="458"/>
        <end position="480"/>
    </location>
</feature>
<organism evidence="2 3">
    <name type="scientific">Saccharopolyspora aridisoli</name>
    <dbReference type="NCBI Taxonomy" id="2530385"/>
    <lineage>
        <taxon>Bacteria</taxon>
        <taxon>Bacillati</taxon>
        <taxon>Actinomycetota</taxon>
        <taxon>Actinomycetes</taxon>
        <taxon>Pseudonocardiales</taxon>
        <taxon>Pseudonocardiaceae</taxon>
        <taxon>Saccharopolyspora</taxon>
    </lineage>
</organism>
<sequence length="694" mass="72130">MESLWVLAVATLVLFAPGAIVLLAARVRRVSWFAGVAPPISCVIASVTAMGCALIGVPFGPGPLGLVVGLVALIGVVVWWRSPRRSSTGHLRRRPVEVVGAACGVVLVAAAIAAGMRSWLAGMGSLRTVPQEHDMVVHTMLTAFIERTGRGAPWQLLPADLLTGSPAQPYPAGLHLLSATVARFAGDAVVGLNAVAVVVCAVVWPVSVATLTVLAARRARMGFGLAMVAGGMAAVVAIGLQQPMFLLNHVGGMLPNATALAMAPGILTVLVTMRRAVAPVLVAGLACAGAVAVHPSAGVTVGVSVVAWCAGESFVRGGASFALDRVRAVGAAVVVAGVLSLPGLAAVLSQRATVTTFPPEKPAESVTQAVGRVFAVPYDGFPGDAVPFGTGQFAVMLLLLAGLVAILVRGAPWGLVTTWGVWAVVVVAMYVSPGRGWEAGITRYFYNATFRISSHLNLFVPVIAALGVVFTAAVVVRRLPRLPLLRPSAGRWAAVALVTALAAVYATTVLPGYLRIAQSTVASRFSSPTPYVRVSPDDLAAIRWLAPRVLPGQRVLNSANDGSTYLYVLGGVPVVNVLTLGAAAWPPSYALLEDFNRYRTERDIRRVLTDLEIAWVYVDTKTPTISSAGAPDNWVSAPPYGLAPGLLNLETLPEVRPAFRSGTVAVYSVDLNAIRALDAGPPAGRPPVDVNSTR</sequence>
<name>A0A4R4UA89_9PSEU</name>
<dbReference type="Pfam" id="PF20176">
    <property type="entry name" value="DUF6541"/>
    <property type="match status" value="1"/>
</dbReference>
<feature type="transmembrane region" description="Helical" evidence="1">
    <location>
        <begin position="280"/>
        <end position="308"/>
    </location>
</feature>
<feature type="transmembrane region" description="Helical" evidence="1">
    <location>
        <begin position="101"/>
        <end position="120"/>
    </location>
</feature>
<dbReference type="EMBL" id="SMKV01000044">
    <property type="protein sequence ID" value="TDC88301.1"/>
    <property type="molecule type" value="Genomic_DNA"/>
</dbReference>
<feature type="transmembrane region" description="Helical" evidence="1">
    <location>
        <begin position="253"/>
        <end position="273"/>
    </location>
</feature>
<dbReference type="InterPro" id="IPR046671">
    <property type="entry name" value="DUF6541"/>
</dbReference>
<gene>
    <name evidence="2" type="ORF">E1161_23965</name>
</gene>
<keyword evidence="1" id="KW-0812">Transmembrane</keyword>
<reference evidence="2 3" key="1">
    <citation type="submission" date="2019-03" db="EMBL/GenBank/DDBJ databases">
        <title>Draft genome sequences of novel Actinobacteria.</title>
        <authorList>
            <person name="Sahin N."/>
            <person name="Ay H."/>
            <person name="Saygin H."/>
        </authorList>
    </citation>
    <scope>NUCLEOTIDE SEQUENCE [LARGE SCALE GENOMIC DNA]</scope>
    <source>
        <strain evidence="2 3">16K404</strain>
    </source>
</reference>
<feature type="transmembrane region" description="Helical" evidence="1">
    <location>
        <begin position="223"/>
        <end position="241"/>
    </location>
</feature>
<feature type="transmembrane region" description="Helical" evidence="1">
    <location>
        <begin position="63"/>
        <end position="80"/>
    </location>
</feature>
<keyword evidence="3" id="KW-1185">Reference proteome</keyword>
<proteinExistence type="predicted"/>
<dbReference type="RefSeq" id="WP_132626990.1">
    <property type="nucleotide sequence ID" value="NZ_SMKV01000044.1"/>
</dbReference>
<dbReference type="Proteomes" id="UP000294744">
    <property type="component" value="Unassembled WGS sequence"/>
</dbReference>
<keyword evidence="1" id="KW-0472">Membrane</keyword>
<feature type="transmembrane region" description="Helical" evidence="1">
    <location>
        <begin position="492"/>
        <end position="514"/>
    </location>
</feature>
<protein>
    <submittedName>
        <fullName evidence="2">Uncharacterized protein</fullName>
    </submittedName>
</protein>
<evidence type="ECO:0000313" key="2">
    <source>
        <dbReference type="EMBL" id="TDC88301.1"/>
    </source>
</evidence>
<dbReference type="AlphaFoldDB" id="A0A4R4UA89"/>